<accession>A0ABU2BGK7</accession>
<dbReference type="EMBL" id="JAVDYI010000001">
    <property type="protein sequence ID" value="MDR7357782.1"/>
    <property type="molecule type" value="Genomic_DNA"/>
</dbReference>
<gene>
    <name evidence="3" type="ORF">J2S64_001473</name>
</gene>
<keyword evidence="4" id="KW-1185">Reference proteome</keyword>
<keyword evidence="1" id="KW-0812">Transmembrane</keyword>
<evidence type="ECO:0000313" key="3">
    <source>
        <dbReference type="EMBL" id="MDR7357782.1"/>
    </source>
</evidence>
<feature type="transmembrane region" description="Helical" evidence="1">
    <location>
        <begin position="16"/>
        <end position="36"/>
    </location>
</feature>
<dbReference type="InterPro" id="IPR053150">
    <property type="entry name" value="Teicoplanin_resist-assoc"/>
</dbReference>
<feature type="transmembrane region" description="Helical" evidence="1">
    <location>
        <begin position="150"/>
        <end position="171"/>
    </location>
</feature>
<name>A0ABU2BGK7_9MICC</name>
<dbReference type="Pfam" id="PF04892">
    <property type="entry name" value="VanZ"/>
    <property type="match status" value="1"/>
</dbReference>
<keyword evidence="1" id="KW-1133">Transmembrane helix</keyword>
<dbReference type="PANTHER" id="PTHR36834">
    <property type="entry name" value="MEMBRANE PROTEIN-RELATED"/>
    <property type="match status" value="1"/>
</dbReference>
<keyword evidence="1" id="KW-0472">Membrane</keyword>
<organism evidence="3 4">
    <name type="scientific">Paeniglutamicibacter sulfureus</name>
    <dbReference type="NCBI Taxonomy" id="43666"/>
    <lineage>
        <taxon>Bacteria</taxon>
        <taxon>Bacillati</taxon>
        <taxon>Actinomycetota</taxon>
        <taxon>Actinomycetes</taxon>
        <taxon>Micrococcales</taxon>
        <taxon>Micrococcaceae</taxon>
        <taxon>Paeniglutamicibacter</taxon>
    </lineage>
</organism>
<feature type="transmembrane region" description="Helical" evidence="1">
    <location>
        <begin position="68"/>
        <end position="87"/>
    </location>
</feature>
<dbReference type="RefSeq" id="WP_302262900.1">
    <property type="nucleotide sequence ID" value="NZ_BAAAWO010000001.1"/>
</dbReference>
<reference evidence="3 4" key="1">
    <citation type="submission" date="2023-07" db="EMBL/GenBank/DDBJ databases">
        <title>Sequencing the genomes of 1000 actinobacteria strains.</title>
        <authorList>
            <person name="Klenk H.-P."/>
        </authorList>
    </citation>
    <scope>NUCLEOTIDE SEQUENCE [LARGE SCALE GENOMIC DNA]</scope>
    <source>
        <strain evidence="3 4">DSM 20167</strain>
    </source>
</reference>
<evidence type="ECO:0000259" key="2">
    <source>
        <dbReference type="Pfam" id="PF04892"/>
    </source>
</evidence>
<protein>
    <submittedName>
        <fullName evidence="3">Glycopeptide antibiotics resistance protein</fullName>
    </submittedName>
</protein>
<dbReference type="InterPro" id="IPR006976">
    <property type="entry name" value="VanZ-like"/>
</dbReference>
<evidence type="ECO:0000313" key="4">
    <source>
        <dbReference type="Proteomes" id="UP001183817"/>
    </source>
</evidence>
<proteinExistence type="predicted"/>
<evidence type="ECO:0000256" key="1">
    <source>
        <dbReference type="SAM" id="Phobius"/>
    </source>
</evidence>
<comment type="caution">
    <text evidence="3">The sequence shown here is derived from an EMBL/GenBank/DDBJ whole genome shotgun (WGS) entry which is preliminary data.</text>
</comment>
<dbReference type="PANTHER" id="PTHR36834:SF2">
    <property type="entry name" value="MEMBRANE PROTEIN"/>
    <property type="match status" value="1"/>
</dbReference>
<feature type="domain" description="VanZ-like" evidence="2">
    <location>
        <begin position="21"/>
        <end position="138"/>
    </location>
</feature>
<dbReference type="Proteomes" id="UP001183817">
    <property type="component" value="Unassembled WGS sequence"/>
</dbReference>
<sequence length="205" mass="21378">MSAVEKNPSREGGRKLLVALFVAYLSLLAWIVLWKLEVPYLGGGVLRQLKLVPFAPGSGFGASAPFEVVANILLFVPFGLYLGLLAPSRQWWKAAGAVAGASAALEVIQYVLALGSSDATDLVVNTAGGLAGIGLLDLARHRLQARTTAVMTRICTIGTVFALLLTGVFVASPLRYAPPRDAAALSMHSVPAQLAGNTAKDNVPG</sequence>